<accession>A0A3P6DJD2</accession>
<dbReference type="AlphaFoldDB" id="A0A3P6DJD2"/>
<evidence type="ECO:0000256" key="1">
    <source>
        <dbReference type="SAM" id="Phobius"/>
    </source>
</evidence>
<keyword evidence="1" id="KW-0812">Transmembrane</keyword>
<keyword evidence="1" id="KW-1133">Transmembrane helix</keyword>
<organism evidence="2">
    <name type="scientific">Brassica oleracea</name>
    <name type="common">Wild cabbage</name>
    <dbReference type="NCBI Taxonomy" id="3712"/>
    <lineage>
        <taxon>Eukaryota</taxon>
        <taxon>Viridiplantae</taxon>
        <taxon>Streptophyta</taxon>
        <taxon>Embryophyta</taxon>
        <taxon>Tracheophyta</taxon>
        <taxon>Spermatophyta</taxon>
        <taxon>Magnoliopsida</taxon>
        <taxon>eudicotyledons</taxon>
        <taxon>Gunneridae</taxon>
        <taxon>Pentapetalae</taxon>
        <taxon>rosids</taxon>
        <taxon>malvids</taxon>
        <taxon>Brassicales</taxon>
        <taxon>Brassicaceae</taxon>
        <taxon>Brassiceae</taxon>
        <taxon>Brassica</taxon>
    </lineage>
</organism>
<sequence>MCLLKRFWYKLYQFGGFHLTFQSEDDGPSAQRPTAVSEDQSCKAVLERVKFLDNPSKEESASCFTDVMTQNFNTLFKDLIQMIESELVSEKLKGLPYGIHLGGELSNHNLLAMPVRLEQKDNVDALVQKVSMLLCLSQCISDEVLSLLMFVVFVVFSFFGKFCAEAFLGIIVGLEQR</sequence>
<dbReference type="SMR" id="A0A3P6DJD2"/>
<reference evidence="2" key="1">
    <citation type="submission" date="2018-11" db="EMBL/GenBank/DDBJ databases">
        <authorList>
            <consortium name="Genoscope - CEA"/>
            <person name="William W."/>
        </authorList>
    </citation>
    <scope>NUCLEOTIDE SEQUENCE</scope>
</reference>
<dbReference type="EMBL" id="LR031875">
    <property type="protein sequence ID" value="VDD31477.1"/>
    <property type="molecule type" value="Genomic_DNA"/>
</dbReference>
<keyword evidence="1" id="KW-0472">Membrane</keyword>
<proteinExistence type="predicted"/>
<feature type="transmembrane region" description="Helical" evidence="1">
    <location>
        <begin position="144"/>
        <end position="174"/>
    </location>
</feature>
<evidence type="ECO:0000313" key="2">
    <source>
        <dbReference type="EMBL" id="VDD31477.1"/>
    </source>
</evidence>
<gene>
    <name evidence="2" type="ORF">BOLC9T56800H</name>
</gene>
<name>A0A3P6DJD2_BRAOL</name>
<protein>
    <submittedName>
        <fullName evidence="2">Uncharacterized protein</fullName>
    </submittedName>
</protein>